<dbReference type="PROSITE" id="PS50077">
    <property type="entry name" value="HEAT_REPEAT"/>
    <property type="match status" value="1"/>
</dbReference>
<dbReference type="InterPro" id="IPR016024">
    <property type="entry name" value="ARM-type_fold"/>
</dbReference>
<evidence type="ECO:0000256" key="2">
    <source>
        <dbReference type="SAM" id="Coils"/>
    </source>
</evidence>
<protein>
    <recommendedName>
        <fullName evidence="6">LisH domain-containing protein</fullName>
    </recommendedName>
</protein>
<dbReference type="AlphaFoldDB" id="A0A8J4V5H9"/>
<evidence type="ECO:0008006" key="6">
    <source>
        <dbReference type="Google" id="ProtNLM"/>
    </source>
</evidence>
<gene>
    <name evidence="4" type="ORF">CMV_024940</name>
</gene>
<comment type="caution">
    <text evidence="4">The sequence shown here is derived from an EMBL/GenBank/DDBJ whole genome shotgun (WGS) entry which is preliminary data.</text>
</comment>
<keyword evidence="2" id="KW-0175">Coiled coil</keyword>
<reference evidence="4" key="1">
    <citation type="submission" date="2020-03" db="EMBL/GenBank/DDBJ databases">
        <title>Castanea mollissima Vanexum genome sequencing.</title>
        <authorList>
            <person name="Staton M."/>
        </authorList>
    </citation>
    <scope>NUCLEOTIDE SEQUENCE</scope>
    <source>
        <tissue evidence="4">Leaf</tissue>
    </source>
</reference>
<dbReference type="Gene3D" id="1.25.10.10">
    <property type="entry name" value="Leucine-rich Repeat Variant"/>
    <property type="match status" value="2"/>
</dbReference>
<evidence type="ECO:0000256" key="1">
    <source>
        <dbReference type="PROSITE-ProRule" id="PRU00103"/>
    </source>
</evidence>
<dbReference type="GO" id="GO:0055037">
    <property type="term" value="C:recycling endosome"/>
    <property type="evidence" value="ECO:0007669"/>
    <property type="project" value="TreeGrafter"/>
</dbReference>
<feature type="compositionally biased region" description="Basic and acidic residues" evidence="3">
    <location>
        <begin position="130"/>
        <end position="144"/>
    </location>
</feature>
<dbReference type="PROSITE" id="PS50896">
    <property type="entry name" value="LISH"/>
    <property type="match status" value="2"/>
</dbReference>
<feature type="coiled-coil region" evidence="2">
    <location>
        <begin position="77"/>
        <end position="111"/>
    </location>
</feature>
<evidence type="ECO:0000256" key="3">
    <source>
        <dbReference type="SAM" id="MobiDB-lite"/>
    </source>
</evidence>
<feature type="region of interest" description="Disordered" evidence="3">
    <location>
        <begin position="123"/>
        <end position="144"/>
    </location>
</feature>
<dbReference type="OrthoDB" id="1695393at2759"/>
<evidence type="ECO:0000313" key="4">
    <source>
        <dbReference type="EMBL" id="KAF3949153.1"/>
    </source>
</evidence>
<dbReference type="PANTHER" id="PTHR32059">
    <property type="entry name" value="RAB11-BINDING PROTEIN RELCH"/>
    <property type="match status" value="1"/>
</dbReference>
<proteinExistence type="predicted"/>
<feature type="compositionally biased region" description="Polar residues" evidence="3">
    <location>
        <begin position="422"/>
        <end position="434"/>
    </location>
</feature>
<dbReference type="PANTHER" id="PTHR32059:SF0">
    <property type="entry name" value="RAB11-BINDING PROTEIN RELCH"/>
    <property type="match status" value="1"/>
</dbReference>
<name>A0A8J4V5H9_9ROSI</name>
<dbReference type="SMART" id="SM00667">
    <property type="entry name" value="LisH"/>
    <property type="match status" value="2"/>
</dbReference>
<dbReference type="InterPro" id="IPR011989">
    <property type="entry name" value="ARM-like"/>
</dbReference>
<organism evidence="4 5">
    <name type="scientific">Castanea mollissima</name>
    <name type="common">Chinese chestnut</name>
    <dbReference type="NCBI Taxonomy" id="60419"/>
    <lineage>
        <taxon>Eukaryota</taxon>
        <taxon>Viridiplantae</taxon>
        <taxon>Streptophyta</taxon>
        <taxon>Embryophyta</taxon>
        <taxon>Tracheophyta</taxon>
        <taxon>Spermatophyta</taxon>
        <taxon>Magnoliopsida</taxon>
        <taxon>eudicotyledons</taxon>
        <taxon>Gunneridae</taxon>
        <taxon>Pentapetalae</taxon>
        <taxon>rosids</taxon>
        <taxon>fabids</taxon>
        <taxon>Fagales</taxon>
        <taxon>Fagaceae</taxon>
        <taxon>Castanea</taxon>
    </lineage>
</organism>
<dbReference type="Proteomes" id="UP000737018">
    <property type="component" value="Unassembled WGS sequence"/>
</dbReference>
<dbReference type="InterPro" id="IPR040362">
    <property type="entry name" value="RELCH"/>
</dbReference>
<keyword evidence="5" id="KW-1185">Reference proteome</keyword>
<feature type="repeat" description="HEAT" evidence="1">
    <location>
        <begin position="941"/>
        <end position="979"/>
    </location>
</feature>
<dbReference type="GO" id="GO:0005802">
    <property type="term" value="C:trans-Golgi network"/>
    <property type="evidence" value="ECO:0007669"/>
    <property type="project" value="InterPro"/>
</dbReference>
<dbReference type="EMBL" id="JRKL02006288">
    <property type="protein sequence ID" value="KAF3949153.1"/>
    <property type="molecule type" value="Genomic_DNA"/>
</dbReference>
<dbReference type="SUPFAM" id="SSF48371">
    <property type="entry name" value="ARM repeat"/>
    <property type="match status" value="1"/>
</dbReference>
<accession>A0A8J4V5H9</accession>
<feature type="region of interest" description="Disordered" evidence="3">
    <location>
        <begin position="418"/>
        <end position="438"/>
    </location>
</feature>
<dbReference type="InterPro" id="IPR006594">
    <property type="entry name" value="LisH"/>
</dbReference>
<feature type="coiled-coil region" evidence="2">
    <location>
        <begin position="209"/>
        <end position="291"/>
    </location>
</feature>
<evidence type="ECO:0000313" key="5">
    <source>
        <dbReference type="Proteomes" id="UP000737018"/>
    </source>
</evidence>
<dbReference type="InterPro" id="IPR021133">
    <property type="entry name" value="HEAT_type_2"/>
</dbReference>
<dbReference type="GO" id="GO:0032367">
    <property type="term" value="P:intracellular cholesterol transport"/>
    <property type="evidence" value="ECO:0007669"/>
    <property type="project" value="InterPro"/>
</dbReference>
<sequence>MDVERSSLCNCVVNFLLEERYLLTAFELLHELLDDGRDAQAIRLKDFFSDPSQFPPDQISRFNTLRVADPQSLLEEKESLEEKLAISEYELRLAQEDILKLKAELQKKMEVPLDKLNESNKDASVNRGSEFQRQKREASFSDLGPLKDNERRDLNCAVKEYLLIAGYRLTAMTFYEEVTDQNLEVWQNTAACVPDALRHYYYQYLSSTTEAAEEKISMLRENESLLKENERLNLEKESLQKNKDLADGQISALTRSLEALQKDLKDKENLVQDLKQSLEQQRKELNGCRSEITALKMHIEGSRSGRNFLANDVDHVRSQPLEKYKEEIKSLQLEIESLKAKGINASDSVYSVKSEKEFAQTEEKVVEILEDKSIISHPVDAGVVDHNLSELLATQNFNDNTDKPEEVSQELLMSHLNDDNTSENIGNVSKQNGEPLSEESRLLKSDNLSGEAVSDNMGLGTIQILADALPKIVPYVLINHREELLPLIMCAIERHPDSSTRDSLTHTLFNLIKRPDEQQRRIIMDACVSLAKNVGEMRTETELLPQCWEQINHMYEERRLLVAQSCGLLAEFVRPEIRDSLILSIVQQLIEDSATVVREAAAHNLALLLPLFPNVDKYFKVEELLFQLVCDPSGVVVETTLKELLPAVINWGNKLDHILRVLLSHILSSAQRCPPLSGVEGSVESHLRVLGERERWNVDVLLRMLIELLPYVHQKAVETCPFSSVPETMGKQFSTSLLELYAGGHVEWPAFEWMHVDCLPDLIQLACLLPQKEDSLRNRTTKFLLALSEHLGDSYLTHIMLPVFLVAVGDNADLTFFPSTIQSRIKGLRPRTAVAEKLATLCVLPLLLAGVLGAPNKHGQLAEYLRNLLVEGSVKESQPTKHNEIVDAVRFICTFEEHHGMIFNILWEMVVSSNVNMKISAANLLKAIVPYSDAKVASTHVLPALITLGSDQNLNVKYASIDAFGAVAQHFKNDMIVDKIRVQMDAFLEDGSHEATVAVVRALVVAVPHTTERLRDYLLSKIFQLSATPSSASDVMRRREKANAFCEAIRALDTTAHLLKDKSGVQPFKTFADTGIIGGEKQNPVFEQRRLSETPVSIPGPMTLGGRDVGPWHSDMELNLGETNQDGIKRSFQLNFKSKVNGFVYGKEFELGNSHWTGEGMTIEVNEEGKGV</sequence>